<protein>
    <submittedName>
        <fullName evidence="1">Uncharacterized protein</fullName>
    </submittedName>
</protein>
<dbReference type="RefSeq" id="WP_284913693.1">
    <property type="nucleotide sequence ID" value="NZ_CP126980.1"/>
</dbReference>
<dbReference type="Proteomes" id="UP001240150">
    <property type="component" value="Chromosome"/>
</dbReference>
<reference evidence="1 2" key="1">
    <citation type="submission" date="2023-06" db="EMBL/GenBank/DDBJ databases">
        <authorList>
            <person name="Yushchuk O."/>
            <person name="Binda E."/>
            <person name="Ruckert-Reed C."/>
            <person name="Fedorenko V."/>
            <person name="Kalinowski J."/>
            <person name="Marinelli F."/>
        </authorList>
    </citation>
    <scope>NUCLEOTIDE SEQUENCE [LARGE SCALE GENOMIC DNA]</scope>
    <source>
        <strain evidence="1 2">NRRL 3884</strain>
    </source>
</reference>
<evidence type="ECO:0000313" key="2">
    <source>
        <dbReference type="Proteomes" id="UP001240150"/>
    </source>
</evidence>
<organism evidence="1 2">
    <name type="scientific">Actinoplanes oblitus</name>
    <dbReference type="NCBI Taxonomy" id="3040509"/>
    <lineage>
        <taxon>Bacteria</taxon>
        <taxon>Bacillati</taxon>
        <taxon>Actinomycetota</taxon>
        <taxon>Actinomycetes</taxon>
        <taxon>Micromonosporales</taxon>
        <taxon>Micromonosporaceae</taxon>
        <taxon>Actinoplanes</taxon>
    </lineage>
</organism>
<dbReference type="EMBL" id="CP126980">
    <property type="protein sequence ID" value="WIM92487.1"/>
    <property type="molecule type" value="Genomic_DNA"/>
</dbReference>
<proteinExistence type="predicted"/>
<name>A0ABY8W636_9ACTN</name>
<keyword evidence="2" id="KW-1185">Reference proteome</keyword>
<accession>A0ABY8W636</accession>
<sequence length="75" mass="8167">MPEVVDNAIPACWQEFFVERGEAGFSRMHQKVYEMIGIPPSAITIQHFLAADFARFTALETVPETPAALTAGATA</sequence>
<evidence type="ECO:0000313" key="1">
    <source>
        <dbReference type="EMBL" id="WIM92487.1"/>
    </source>
</evidence>
<gene>
    <name evidence="1" type="ORF">ACTOB_004429</name>
</gene>